<sequence length="126" mass="13687">MKRFLSQLLLISLLLATVVAANYRINTASSESESEKNTSGGCIGIHCLVSDDAEEDEMWMDQQHQQRRMLATMGHYVTDKTPNPGQSSISCPSGGQPYAYTTCNSGGVGGPCHTDDYLRNKLNAPC</sequence>
<proteinExistence type="predicted"/>
<evidence type="ECO:0000313" key="2">
    <source>
        <dbReference type="EMBL" id="MED6115032.1"/>
    </source>
</evidence>
<evidence type="ECO:0000313" key="3">
    <source>
        <dbReference type="Proteomes" id="UP001341840"/>
    </source>
</evidence>
<evidence type="ECO:0000256" key="1">
    <source>
        <dbReference type="SAM" id="SignalP"/>
    </source>
</evidence>
<protein>
    <recommendedName>
        <fullName evidence="4">Rapid ALkalinization Factor</fullName>
    </recommendedName>
</protein>
<evidence type="ECO:0008006" key="4">
    <source>
        <dbReference type="Google" id="ProtNLM"/>
    </source>
</evidence>
<dbReference type="Proteomes" id="UP001341840">
    <property type="component" value="Unassembled WGS sequence"/>
</dbReference>
<keyword evidence="1" id="KW-0732">Signal</keyword>
<keyword evidence="3" id="KW-1185">Reference proteome</keyword>
<feature type="signal peptide" evidence="1">
    <location>
        <begin position="1"/>
        <end position="20"/>
    </location>
</feature>
<accession>A0ABU6QUA7</accession>
<name>A0ABU6QUA7_9FABA</name>
<organism evidence="2 3">
    <name type="scientific">Stylosanthes scabra</name>
    <dbReference type="NCBI Taxonomy" id="79078"/>
    <lineage>
        <taxon>Eukaryota</taxon>
        <taxon>Viridiplantae</taxon>
        <taxon>Streptophyta</taxon>
        <taxon>Embryophyta</taxon>
        <taxon>Tracheophyta</taxon>
        <taxon>Spermatophyta</taxon>
        <taxon>Magnoliopsida</taxon>
        <taxon>eudicotyledons</taxon>
        <taxon>Gunneridae</taxon>
        <taxon>Pentapetalae</taxon>
        <taxon>rosids</taxon>
        <taxon>fabids</taxon>
        <taxon>Fabales</taxon>
        <taxon>Fabaceae</taxon>
        <taxon>Papilionoideae</taxon>
        <taxon>50 kb inversion clade</taxon>
        <taxon>dalbergioids sensu lato</taxon>
        <taxon>Dalbergieae</taxon>
        <taxon>Pterocarpus clade</taxon>
        <taxon>Stylosanthes</taxon>
    </lineage>
</organism>
<comment type="caution">
    <text evidence="2">The sequence shown here is derived from an EMBL/GenBank/DDBJ whole genome shotgun (WGS) entry which is preliminary data.</text>
</comment>
<dbReference type="EMBL" id="JASCZI010001473">
    <property type="protein sequence ID" value="MED6115032.1"/>
    <property type="molecule type" value="Genomic_DNA"/>
</dbReference>
<feature type="chain" id="PRO_5047141578" description="Rapid ALkalinization Factor" evidence="1">
    <location>
        <begin position="21"/>
        <end position="126"/>
    </location>
</feature>
<reference evidence="2 3" key="1">
    <citation type="journal article" date="2023" name="Plants (Basel)">
        <title>Bridging the Gap: Combining Genomics and Transcriptomics Approaches to Understand Stylosanthes scabra, an Orphan Legume from the Brazilian Caatinga.</title>
        <authorList>
            <person name="Ferreira-Neto J.R.C."/>
            <person name="da Silva M.D."/>
            <person name="Binneck E."/>
            <person name="de Melo N.F."/>
            <person name="da Silva R.H."/>
            <person name="de Melo A.L.T.M."/>
            <person name="Pandolfi V."/>
            <person name="Bustamante F.O."/>
            <person name="Brasileiro-Vidal A.C."/>
            <person name="Benko-Iseppon A.M."/>
        </authorList>
    </citation>
    <scope>NUCLEOTIDE SEQUENCE [LARGE SCALE GENOMIC DNA]</scope>
    <source>
        <tissue evidence="2">Leaves</tissue>
    </source>
</reference>
<gene>
    <name evidence="2" type="ORF">PIB30_086287</name>
</gene>